<dbReference type="AlphaFoldDB" id="A0A164U0N4"/>
<sequence length="1075" mass="117842">MIRRRTAQAMEVEQLTALPPSEISCQLTRPAYIFAKHLMYHQRGFPVWSPNPDTYVPGPGDGGYLSDAGRFIRLFNVTLPRDAPEHRDMNSELPGNYQPFCPNGVTNRARFISIDPQQGDKIFVDKKRRESAASVEVSGSIASLVGGGLSLSNIREEGAALLTRDSVAYDMKKPYDALLRDYLLANLDVWKEFLRETMRDSVPLQSLVFITGCYNTRSWEVATFEARQSRVQVGFQVEGGASASISSERRHELAPDMKCGPEILNGMRPPRQVFPWGEEAALVDRDQTVFIKGWRFKERSRWPLKIKANAGPHSLPEADEDDNDQVRQAVCMENFPPMNKSHTLYDQLFDHYLAESDADIVMIHDDEVAIVCKILEYGLSEAKDYQYFQHFMQPVGRIIDGKKVIIWNSSCEESRLSSDLRTDVITNEPQDSMRANSTSVETSFAANFPKREFIPETLKSRTSFSPVPGGVARGQNGPGVVGGFDSNVNHLSQPERYLGHSFASVFSESDDSSSLRTPRSQIPSPRGGLWGNSGSAFGPIVGSSKLSHAERHNTPDSEIGGISGLDQNGPTGSTSYPPPNPTFQHPQSPDIHTPFQTNPSPARHGGALSSAHIPYPVNPSSSDSYFYGHAGAGEQARKYGQYSPGQVYGNTNSSGNYQHQTPPYFRTSPGMLTWDMIAANTPRGVSNSPPRMHDTSILSEGFGLTNSNTIPGNHSSFGIASNSNPGFGQTQPAGQSFHPTLGFGYGSNTSNIRTDTFSPNNLGLDIGQINSFGSQAYSEGYAGTGHGDTLTRNTLRGGTNGVPLPFGPTSPQHPLPPLSNTQQSQFGVSTPTAWPAQSPDNPRSTKRLNTLPGPQGLSSSRSGWPNNSSTANPSNTQYDHNAGDVTTFPGVSSASTALRAQLSGFPGVPRPSPLPLSIGKQPDGGATVQRKGSWSKLMEDDSMDEDLAESATDKRKQLMDNQARSREKKKETLKFLQQAIEQTLGTDEQTNNRKLPEAELIMLAAKKLISRKKSEEQLKKELTEICVENQLVQPGEQLSRRDLTHKIERALASPNLYQYNALPPPGNQHKLRKFS</sequence>
<feature type="compositionally biased region" description="Pro residues" evidence="1">
    <location>
        <begin position="805"/>
        <end position="817"/>
    </location>
</feature>
<evidence type="ECO:0000313" key="2">
    <source>
        <dbReference type="EMBL" id="KZS92811.1"/>
    </source>
</evidence>
<keyword evidence="3" id="KW-1185">Reference proteome</keyword>
<dbReference type="EMBL" id="KV419409">
    <property type="protein sequence ID" value="KZS92811.1"/>
    <property type="molecule type" value="Genomic_DNA"/>
</dbReference>
<name>A0A164U0N4_9AGAM</name>
<dbReference type="OrthoDB" id="3222453at2759"/>
<reference evidence="2 3" key="1">
    <citation type="journal article" date="2016" name="Mol. Biol. Evol.">
        <title>Comparative Genomics of Early-Diverging Mushroom-Forming Fungi Provides Insights into the Origins of Lignocellulose Decay Capabilities.</title>
        <authorList>
            <person name="Nagy L.G."/>
            <person name="Riley R."/>
            <person name="Tritt A."/>
            <person name="Adam C."/>
            <person name="Daum C."/>
            <person name="Floudas D."/>
            <person name="Sun H."/>
            <person name="Yadav J.S."/>
            <person name="Pangilinan J."/>
            <person name="Larsson K.H."/>
            <person name="Matsuura K."/>
            <person name="Barry K."/>
            <person name="Labutti K."/>
            <person name="Kuo R."/>
            <person name="Ohm R.A."/>
            <person name="Bhattacharya S.S."/>
            <person name="Shirouzu T."/>
            <person name="Yoshinaga Y."/>
            <person name="Martin F.M."/>
            <person name="Grigoriev I.V."/>
            <person name="Hibbett D.S."/>
        </authorList>
    </citation>
    <scope>NUCLEOTIDE SEQUENCE [LARGE SCALE GENOMIC DNA]</scope>
    <source>
        <strain evidence="2 3">HHB9708</strain>
    </source>
</reference>
<accession>A0A164U0N4</accession>
<protein>
    <submittedName>
        <fullName evidence="2">Uncharacterized protein</fullName>
    </submittedName>
</protein>
<feature type="compositionally biased region" description="Basic and acidic residues" evidence="1">
    <location>
        <begin position="951"/>
        <end position="971"/>
    </location>
</feature>
<dbReference type="STRING" id="1314777.A0A164U0N4"/>
<feature type="region of interest" description="Disordered" evidence="1">
    <location>
        <begin position="783"/>
        <end position="887"/>
    </location>
</feature>
<feature type="region of interest" description="Disordered" evidence="1">
    <location>
        <begin position="902"/>
        <end position="971"/>
    </location>
</feature>
<organism evidence="2 3">
    <name type="scientific">Sistotremastrum niveocremeum HHB9708</name>
    <dbReference type="NCBI Taxonomy" id="1314777"/>
    <lineage>
        <taxon>Eukaryota</taxon>
        <taxon>Fungi</taxon>
        <taxon>Dikarya</taxon>
        <taxon>Basidiomycota</taxon>
        <taxon>Agaricomycotina</taxon>
        <taxon>Agaricomycetes</taxon>
        <taxon>Sistotremastrales</taxon>
        <taxon>Sistotremastraceae</taxon>
        <taxon>Sertulicium</taxon>
        <taxon>Sertulicium niveocremeum</taxon>
    </lineage>
</organism>
<feature type="compositionally biased region" description="Polar residues" evidence="1">
    <location>
        <begin position="818"/>
        <end position="832"/>
    </location>
</feature>
<proteinExistence type="predicted"/>
<feature type="compositionally biased region" description="Polar residues" evidence="1">
    <location>
        <begin position="565"/>
        <end position="575"/>
    </location>
</feature>
<dbReference type="Proteomes" id="UP000076722">
    <property type="component" value="Unassembled WGS sequence"/>
</dbReference>
<evidence type="ECO:0000256" key="1">
    <source>
        <dbReference type="SAM" id="MobiDB-lite"/>
    </source>
</evidence>
<gene>
    <name evidence="2" type="ORF">SISNIDRAFT_455431</name>
</gene>
<evidence type="ECO:0000313" key="3">
    <source>
        <dbReference type="Proteomes" id="UP000076722"/>
    </source>
</evidence>
<feature type="compositionally biased region" description="Low complexity" evidence="1">
    <location>
        <begin position="858"/>
        <end position="876"/>
    </location>
</feature>
<feature type="region of interest" description="Disordered" evidence="1">
    <location>
        <begin position="508"/>
        <end position="615"/>
    </location>
</feature>